<organism evidence="4 5">
    <name type="scientific">Alloscardovia theropitheci</name>
    <dbReference type="NCBI Taxonomy" id="2496842"/>
    <lineage>
        <taxon>Bacteria</taxon>
        <taxon>Bacillati</taxon>
        <taxon>Actinomycetota</taxon>
        <taxon>Actinomycetes</taxon>
        <taxon>Bifidobacteriales</taxon>
        <taxon>Bifidobacteriaceae</taxon>
        <taxon>Alloscardovia</taxon>
    </lineage>
</organism>
<dbReference type="PANTHER" id="PTHR37299">
    <property type="entry name" value="TRANSCRIPTIONAL REGULATOR-RELATED"/>
    <property type="match status" value="1"/>
</dbReference>
<dbReference type="Proteomes" id="UP000291289">
    <property type="component" value="Unassembled WGS sequence"/>
</dbReference>
<feature type="domain" description="Response regulatory" evidence="2">
    <location>
        <begin position="3"/>
        <end position="120"/>
    </location>
</feature>
<dbReference type="Gene3D" id="2.40.50.1020">
    <property type="entry name" value="LytTr DNA-binding domain"/>
    <property type="match status" value="1"/>
</dbReference>
<dbReference type="GO" id="GO:0003677">
    <property type="term" value="F:DNA binding"/>
    <property type="evidence" value="ECO:0007669"/>
    <property type="project" value="InterPro"/>
</dbReference>
<dbReference type="AlphaFoldDB" id="A0A4R0QST8"/>
<evidence type="ECO:0000256" key="1">
    <source>
        <dbReference type="PROSITE-ProRule" id="PRU00169"/>
    </source>
</evidence>
<feature type="domain" description="HTH LytTR-type" evidence="3">
    <location>
        <begin position="130"/>
        <end position="229"/>
    </location>
</feature>
<dbReference type="Gene3D" id="3.40.50.2300">
    <property type="match status" value="1"/>
</dbReference>
<dbReference type="EMBL" id="RXLP01000019">
    <property type="protein sequence ID" value="TCD54235.1"/>
    <property type="molecule type" value="Genomic_DNA"/>
</dbReference>
<dbReference type="PROSITE" id="PS50930">
    <property type="entry name" value="HTH_LYTTR"/>
    <property type="match status" value="1"/>
</dbReference>
<dbReference type="InterPro" id="IPR001789">
    <property type="entry name" value="Sig_transdc_resp-reg_receiver"/>
</dbReference>
<dbReference type="OrthoDB" id="236568at2"/>
<comment type="caution">
    <text evidence="4">The sequence shown here is derived from an EMBL/GenBank/DDBJ whole genome shotgun (WGS) entry which is preliminary data.</text>
</comment>
<dbReference type="InterPro" id="IPR011006">
    <property type="entry name" value="CheY-like_superfamily"/>
</dbReference>
<evidence type="ECO:0000313" key="4">
    <source>
        <dbReference type="EMBL" id="TCD54235.1"/>
    </source>
</evidence>
<evidence type="ECO:0000313" key="5">
    <source>
        <dbReference type="Proteomes" id="UP000291289"/>
    </source>
</evidence>
<dbReference type="SUPFAM" id="SSF52172">
    <property type="entry name" value="CheY-like"/>
    <property type="match status" value="1"/>
</dbReference>
<name>A0A4R0QST8_9BIFI</name>
<dbReference type="PANTHER" id="PTHR37299:SF1">
    <property type="entry name" value="STAGE 0 SPORULATION PROTEIN A HOMOLOG"/>
    <property type="match status" value="1"/>
</dbReference>
<dbReference type="GO" id="GO:0000156">
    <property type="term" value="F:phosphorelay response regulator activity"/>
    <property type="evidence" value="ECO:0007669"/>
    <property type="project" value="InterPro"/>
</dbReference>
<sequence length="237" mass="26700">MLTVALVEDNDEDARALHDAISSYSNKNHVQFHIVRFREPTSFLEGYNPVWDIVFMDVEMPNMDGMEAAHKLREMDHQTVLIFVTNLAKLAAQGYEVEALDYIIKPFTYSDFERKIERAVAVARNAMESIVVSFRGGGRKILMREISYVEVRGHNVTYHTESGIITGTGSLQKVAESLSGAGFLRCSKPFLVNARHIDMIDGNSITLIGGEELPIGRAYRHDFMQQLAEVIGNDYIL</sequence>
<evidence type="ECO:0000259" key="2">
    <source>
        <dbReference type="PROSITE" id="PS50110"/>
    </source>
</evidence>
<dbReference type="InterPro" id="IPR007492">
    <property type="entry name" value="LytTR_DNA-bd_dom"/>
</dbReference>
<feature type="modified residue" description="4-aspartylphosphate" evidence="1">
    <location>
        <position position="57"/>
    </location>
</feature>
<dbReference type="Pfam" id="PF00072">
    <property type="entry name" value="Response_reg"/>
    <property type="match status" value="1"/>
</dbReference>
<proteinExistence type="predicted"/>
<reference evidence="4 5" key="1">
    <citation type="submission" date="2018-12" db="EMBL/GenBank/DDBJ databases">
        <title>Alloscrdovia theropitheci sp. nov: a novel taxon from the feces of the bleeding-herat monkey (Theropithecus geleda).</title>
        <authorList>
            <person name="Modesto M."/>
        </authorList>
    </citation>
    <scope>NUCLEOTIDE SEQUENCE [LARGE SCALE GENOMIC DNA]</scope>
    <source>
        <strain evidence="4 5">GLDI4/2</strain>
    </source>
</reference>
<dbReference type="SMART" id="SM00448">
    <property type="entry name" value="REC"/>
    <property type="match status" value="1"/>
</dbReference>
<dbReference type="Pfam" id="PF04397">
    <property type="entry name" value="LytTR"/>
    <property type="match status" value="1"/>
</dbReference>
<keyword evidence="1" id="KW-0597">Phosphoprotein</keyword>
<accession>A0A4R0QST8</accession>
<protein>
    <submittedName>
        <fullName evidence="4">Response regulator transcription factor</fullName>
    </submittedName>
</protein>
<evidence type="ECO:0000259" key="3">
    <source>
        <dbReference type="PROSITE" id="PS50930"/>
    </source>
</evidence>
<keyword evidence="5" id="KW-1185">Reference proteome</keyword>
<dbReference type="PROSITE" id="PS50110">
    <property type="entry name" value="RESPONSE_REGULATORY"/>
    <property type="match status" value="1"/>
</dbReference>
<gene>
    <name evidence="4" type="ORF">EJ419_04125</name>
</gene>
<dbReference type="SMART" id="SM00850">
    <property type="entry name" value="LytTR"/>
    <property type="match status" value="1"/>
</dbReference>
<dbReference type="RefSeq" id="WP_131283880.1">
    <property type="nucleotide sequence ID" value="NZ_RXLP01000019.1"/>
</dbReference>
<dbReference type="InterPro" id="IPR046947">
    <property type="entry name" value="LytR-like"/>
</dbReference>